<proteinExistence type="predicted"/>
<name>A0A401IL73_APHSA</name>
<dbReference type="OrthoDB" id="9791035at2"/>
<feature type="transmembrane region" description="Helical" evidence="2">
    <location>
        <begin position="786"/>
        <end position="811"/>
    </location>
</feature>
<feature type="transmembrane region" description="Helical" evidence="2">
    <location>
        <begin position="715"/>
        <end position="732"/>
    </location>
</feature>
<evidence type="ECO:0000313" key="3">
    <source>
        <dbReference type="EMBL" id="GBF82004.1"/>
    </source>
</evidence>
<dbReference type="Proteomes" id="UP000287247">
    <property type="component" value="Unassembled WGS sequence"/>
</dbReference>
<gene>
    <name evidence="3" type="ORF">AsFPU1_3427</name>
</gene>
<dbReference type="GO" id="GO:0005886">
    <property type="term" value="C:plasma membrane"/>
    <property type="evidence" value="ECO:0007669"/>
    <property type="project" value="TreeGrafter"/>
</dbReference>
<evidence type="ECO:0000256" key="2">
    <source>
        <dbReference type="SAM" id="Phobius"/>
    </source>
</evidence>
<dbReference type="SUPFAM" id="SSF82714">
    <property type="entry name" value="Multidrug efflux transporter AcrB TolC docking domain, DN and DC subdomains"/>
    <property type="match status" value="2"/>
</dbReference>
<evidence type="ECO:0000313" key="4">
    <source>
        <dbReference type="Proteomes" id="UP000287247"/>
    </source>
</evidence>
<evidence type="ECO:0000256" key="1">
    <source>
        <dbReference type="SAM" id="MobiDB-lite"/>
    </source>
</evidence>
<dbReference type="Gene3D" id="3.30.70.1320">
    <property type="entry name" value="Multidrug efflux transporter AcrB pore domain like"/>
    <property type="match status" value="1"/>
</dbReference>
<keyword evidence="2" id="KW-0812">Transmembrane</keyword>
<protein>
    <submittedName>
        <fullName evidence="3">Hydrophobe/amphiphile efflux-1 HAE1</fullName>
    </submittedName>
</protein>
<accession>A0A401IL73</accession>
<dbReference type="Gene3D" id="3.30.70.1440">
    <property type="entry name" value="Multidrug efflux transporter AcrB pore domain"/>
    <property type="match status" value="1"/>
</dbReference>
<feature type="transmembrane region" description="Helical" evidence="2">
    <location>
        <begin position="371"/>
        <end position="397"/>
    </location>
</feature>
<dbReference type="InterPro" id="IPR027463">
    <property type="entry name" value="AcrB_DN_DC_subdom"/>
</dbReference>
<keyword evidence="2" id="KW-0472">Membrane</keyword>
<dbReference type="AlphaFoldDB" id="A0A401IL73"/>
<sequence length="939" mass="103009">MLLSLANAFIKRPVLTTVCSIVIVLLGTISMAMLPLDKLPEIAPKKVAVTANYIGADAKTTEDNVTTVLEREINGTEQVRWIDSFTDNTGNVSVNVTFPTEMNRNTAQVLVQNRVSQAQSTLPSVVNQAGIRTNTQSPSLTLVYGFYAENGPNGKPIYDKTFIYNYVDRYISNEMKGLPGVGSVGLFGGANYAMRIWLEPDKLAARGLTALDVVAIINEQNFEVGIGRIGQQPAPPEQQFEFPLRVAGRFTNVEEAENMVVKVGEDGTLIRIGDVGRAELGMENYDTLVDVDGQPGVAFLIYQLPGSNALETAQAAKDKMAQLEPSFPPGLKVIVGLDNTLFVEEQHGPLGIFFRWFNRCFEFIRGGYRRFVTFLTHIKIIVMAIFIGGLIATWWIYTTMPSGFIPAEDQGYFFALTEAPPGVSLNYTYAIDQQTTKIVQNMENADQVLDHVINLTGFSFEGRNANKSLTFIKLRPWEERPGPQKSAFGIIQNLNRSFAQQISGARVFAANAPPVDGLSSFEGSEIFIQDRQLKGMNALIDNTQRVIAAANKRPEIGRTFTTFTFNSPLITMSIDREKAKAQNVDIQDILRTLQTYIGSNFVNQFVFEGRLYRVYAQAEAEDRDNPEDIGRLYVRSRDGTMVQLSNLVTPERTTYPPILTRFKTYPAIKLIASPAPGYSSGQVIKVMEEVANEVLQPGFGYEWTNTAAEEKTSGGAAPIVFGLAFVMVFLVLAAQYESYVDPTIILLTVPLAILGALGAIWLRVAFVQTAPFNPGNGIWPILNNDMYAQVALVMLIGLAAKNAILIVEFANQARALGMTIAQAAISAAEERLRPILMTAVSSLVGFAPLLSASSVGAVSRWSLGTAIFGGLALATVLSLVLVPILYIVIKNFEKYILEGGKKPPKPPGKSRRKSKKTFVTPVEKEEEVTPIFKASSQND</sequence>
<feature type="compositionally biased region" description="Basic residues" evidence="1">
    <location>
        <begin position="902"/>
        <end position="916"/>
    </location>
</feature>
<comment type="caution">
    <text evidence="3">The sequence shown here is derived from an EMBL/GenBank/DDBJ whole genome shotgun (WGS) entry which is preliminary data.</text>
</comment>
<organism evidence="3 4">
    <name type="scientific">Aphanothece sacrum FPU1</name>
    <dbReference type="NCBI Taxonomy" id="1920663"/>
    <lineage>
        <taxon>Bacteria</taxon>
        <taxon>Bacillati</taxon>
        <taxon>Cyanobacteriota</taxon>
        <taxon>Cyanophyceae</taxon>
        <taxon>Oscillatoriophycideae</taxon>
        <taxon>Chroococcales</taxon>
        <taxon>Aphanothecaceae</taxon>
        <taxon>Aphanothece</taxon>
    </lineage>
</organism>
<dbReference type="PANTHER" id="PTHR32063:SF11">
    <property type="entry name" value="CATION OR DRUG EFFLUX SYSTEM PROTEIN"/>
    <property type="match status" value="1"/>
</dbReference>
<feature type="transmembrane region" description="Helical" evidence="2">
    <location>
        <begin position="863"/>
        <end position="889"/>
    </location>
</feature>
<dbReference type="PRINTS" id="PR00702">
    <property type="entry name" value="ACRIFLAVINRP"/>
</dbReference>
<dbReference type="SUPFAM" id="SSF82866">
    <property type="entry name" value="Multidrug efflux transporter AcrB transmembrane domain"/>
    <property type="match status" value="1"/>
</dbReference>
<dbReference type="InterPro" id="IPR001036">
    <property type="entry name" value="Acrflvin-R"/>
</dbReference>
<keyword evidence="2" id="KW-1133">Transmembrane helix</keyword>
<dbReference type="Gene3D" id="3.30.70.1430">
    <property type="entry name" value="Multidrug efflux transporter AcrB pore domain"/>
    <property type="match status" value="2"/>
</dbReference>
<reference evidence="4" key="1">
    <citation type="submission" date="2017-05" db="EMBL/GenBank/DDBJ databases">
        <title>Physiological properties and genetic analysis related to exopolysaccharide production of fresh-water unicellular cyanobacterium Aphanothece sacrum, Suizenji Nori, that has been cultured as a food source in Japan.</title>
        <authorList>
            <person name="Kanesaki Y."/>
            <person name="Yoshikawa S."/>
            <person name="Ohki K."/>
        </authorList>
    </citation>
    <scope>NUCLEOTIDE SEQUENCE [LARGE SCALE GENOMIC DNA]</scope>
    <source>
        <strain evidence="4">FPU1</strain>
    </source>
</reference>
<dbReference type="Gene3D" id="3.30.2090.10">
    <property type="entry name" value="Multidrug efflux transporter AcrB TolC docking domain, DN and DC subdomains"/>
    <property type="match status" value="2"/>
</dbReference>
<dbReference type="PANTHER" id="PTHR32063">
    <property type="match status" value="1"/>
</dbReference>
<dbReference type="SUPFAM" id="SSF82693">
    <property type="entry name" value="Multidrug efflux transporter AcrB pore domain, PN1, PN2, PC1 and PC2 subdomains"/>
    <property type="match status" value="3"/>
</dbReference>
<dbReference type="GO" id="GO:0042910">
    <property type="term" value="F:xenobiotic transmembrane transporter activity"/>
    <property type="evidence" value="ECO:0007669"/>
    <property type="project" value="TreeGrafter"/>
</dbReference>
<feature type="transmembrane region" description="Helical" evidence="2">
    <location>
        <begin position="14"/>
        <end position="36"/>
    </location>
</feature>
<keyword evidence="4" id="KW-1185">Reference proteome</keyword>
<feature type="region of interest" description="Disordered" evidence="1">
    <location>
        <begin position="899"/>
        <end position="922"/>
    </location>
</feature>
<dbReference type="Gene3D" id="1.20.1640.10">
    <property type="entry name" value="Multidrug efflux transporter AcrB transmembrane domain"/>
    <property type="match status" value="2"/>
</dbReference>
<feature type="transmembrane region" description="Helical" evidence="2">
    <location>
        <begin position="832"/>
        <end position="851"/>
    </location>
</feature>
<feature type="transmembrane region" description="Helical" evidence="2">
    <location>
        <begin position="744"/>
        <end position="766"/>
    </location>
</feature>
<dbReference type="Pfam" id="PF00873">
    <property type="entry name" value="ACR_tran"/>
    <property type="match status" value="2"/>
</dbReference>
<dbReference type="RefSeq" id="WP_124971601.1">
    <property type="nucleotide sequence ID" value="NZ_BDQK01000014.1"/>
</dbReference>
<dbReference type="EMBL" id="BDQK01000014">
    <property type="protein sequence ID" value="GBF82004.1"/>
    <property type="molecule type" value="Genomic_DNA"/>
</dbReference>